<dbReference type="OrthoDB" id="767933at2759"/>
<organism evidence="2 3">
    <name type="scientific">Microthlaspi erraticum</name>
    <dbReference type="NCBI Taxonomy" id="1685480"/>
    <lineage>
        <taxon>Eukaryota</taxon>
        <taxon>Viridiplantae</taxon>
        <taxon>Streptophyta</taxon>
        <taxon>Embryophyta</taxon>
        <taxon>Tracheophyta</taxon>
        <taxon>Spermatophyta</taxon>
        <taxon>Magnoliopsida</taxon>
        <taxon>eudicotyledons</taxon>
        <taxon>Gunneridae</taxon>
        <taxon>Pentapetalae</taxon>
        <taxon>rosids</taxon>
        <taxon>malvids</taxon>
        <taxon>Brassicales</taxon>
        <taxon>Brassicaceae</taxon>
        <taxon>Coluteocarpeae</taxon>
        <taxon>Microthlaspi</taxon>
    </lineage>
</organism>
<evidence type="ECO:0000256" key="1">
    <source>
        <dbReference type="SAM" id="MobiDB-lite"/>
    </source>
</evidence>
<dbReference type="AlphaFoldDB" id="A0A6D2KW45"/>
<dbReference type="PANTHER" id="PTHR31008">
    <property type="entry name" value="COP1-INTERACTING PROTEIN-RELATED"/>
    <property type="match status" value="1"/>
</dbReference>
<comment type="caution">
    <text evidence="2">The sequence shown here is derived from an EMBL/GenBank/DDBJ whole genome shotgun (WGS) entry which is preliminary data.</text>
</comment>
<dbReference type="EMBL" id="CACVBM020001651">
    <property type="protein sequence ID" value="CAA7056632.1"/>
    <property type="molecule type" value="Genomic_DNA"/>
</dbReference>
<evidence type="ECO:0000313" key="2">
    <source>
        <dbReference type="EMBL" id="CAA7056632.1"/>
    </source>
</evidence>
<reference evidence="2" key="1">
    <citation type="submission" date="2020-01" db="EMBL/GenBank/DDBJ databases">
        <authorList>
            <person name="Mishra B."/>
        </authorList>
    </citation>
    <scope>NUCLEOTIDE SEQUENCE [LARGE SCALE GENOMIC DNA]</scope>
</reference>
<feature type="compositionally biased region" description="Basic and acidic residues" evidence="1">
    <location>
        <begin position="101"/>
        <end position="111"/>
    </location>
</feature>
<gene>
    <name evidence="2" type="ORF">MERR_LOCUS43868</name>
</gene>
<evidence type="ECO:0000313" key="3">
    <source>
        <dbReference type="Proteomes" id="UP000467841"/>
    </source>
</evidence>
<proteinExistence type="predicted"/>
<sequence>MREYSSPRLLVNSVTNLFSSIFHRGKHPPMGSPASWSSRMRKKWGTTAQSPVLVSNSSPLHSRKDLTKGIKRLLKFGKKTRAADSLMDWVSVTTSEGDDDSAYRSSDELRKSRMASSQSQLSEDEQGITSLSSYSSFLLSYMVS</sequence>
<dbReference type="Proteomes" id="UP000467841">
    <property type="component" value="Unassembled WGS sequence"/>
</dbReference>
<accession>A0A6D2KW45</accession>
<name>A0A6D2KW45_9BRAS</name>
<keyword evidence="3" id="KW-1185">Reference proteome</keyword>
<dbReference type="PANTHER" id="PTHR31008:SF13">
    <property type="entry name" value="COP1-INTERACTING PROTEIN-LIKE PROTEIN-RELATED"/>
    <property type="match status" value="1"/>
</dbReference>
<protein>
    <submittedName>
        <fullName evidence="2">Uncharacterized protein</fullName>
    </submittedName>
</protein>
<feature type="region of interest" description="Disordered" evidence="1">
    <location>
        <begin position="95"/>
        <end position="127"/>
    </location>
</feature>